<accession>A0ACC2SV52</accession>
<keyword evidence="2" id="KW-1185">Reference proteome</keyword>
<dbReference type="EMBL" id="QTSX02004298">
    <property type="protein sequence ID" value="KAJ9066274.1"/>
    <property type="molecule type" value="Genomic_DNA"/>
</dbReference>
<comment type="caution">
    <text evidence="1">The sequence shown here is derived from an EMBL/GenBank/DDBJ whole genome shotgun (WGS) entry which is preliminary data.</text>
</comment>
<evidence type="ECO:0000313" key="1">
    <source>
        <dbReference type="EMBL" id="KAJ9066274.1"/>
    </source>
</evidence>
<protein>
    <submittedName>
        <fullName evidence="1">Uncharacterized protein</fullName>
    </submittedName>
</protein>
<sequence>MGHELFLLKITLESEAWAGVLIPGDFSLLQLHLLLLDVLGFQSTRYQTHAFHQPNPNYTEYQIASELVCQSPHITYQTIAHEECEGWVTELGPGAFVEHSNPRDPSPAFSVGKDEPALLAMRQLRDERIYSLDAAFQVGQHLHYELDSGTRLDSCQISLLARSAIPNFRRGLHRPPLIVACHSSPYHPVNISLTCKLMRLTPTRLAMDQLKSIQNRIDATHQEIGSRCYICRHPSSECWVSGRWGSCSLHNPHNGPCCELCPAAESTLITPLSELIIAQAWANASRHLIQLRIQFLTPPLPISASQQSNDPAVP</sequence>
<name>A0ACC2SV52_9FUNG</name>
<reference evidence="1" key="1">
    <citation type="submission" date="2022-04" db="EMBL/GenBank/DDBJ databases">
        <title>Genome of the entomopathogenic fungus Entomophthora muscae.</title>
        <authorList>
            <person name="Elya C."/>
            <person name="Lovett B.R."/>
            <person name="Lee E."/>
            <person name="Macias A.M."/>
            <person name="Hajek A.E."/>
            <person name="De Bivort B.L."/>
            <person name="Kasson M.T."/>
            <person name="De Fine Licht H.H."/>
            <person name="Stajich J.E."/>
        </authorList>
    </citation>
    <scope>NUCLEOTIDE SEQUENCE</scope>
    <source>
        <strain evidence="1">Berkeley</strain>
    </source>
</reference>
<evidence type="ECO:0000313" key="2">
    <source>
        <dbReference type="Proteomes" id="UP001165960"/>
    </source>
</evidence>
<dbReference type="Proteomes" id="UP001165960">
    <property type="component" value="Unassembled WGS sequence"/>
</dbReference>
<proteinExistence type="predicted"/>
<organism evidence="1 2">
    <name type="scientific">Entomophthora muscae</name>
    <dbReference type="NCBI Taxonomy" id="34485"/>
    <lineage>
        <taxon>Eukaryota</taxon>
        <taxon>Fungi</taxon>
        <taxon>Fungi incertae sedis</taxon>
        <taxon>Zoopagomycota</taxon>
        <taxon>Entomophthoromycotina</taxon>
        <taxon>Entomophthoromycetes</taxon>
        <taxon>Entomophthorales</taxon>
        <taxon>Entomophthoraceae</taxon>
        <taxon>Entomophthora</taxon>
    </lineage>
</organism>
<gene>
    <name evidence="1" type="ORF">DSO57_1011147</name>
</gene>